<feature type="region of interest" description="Disordered" evidence="2">
    <location>
        <begin position="656"/>
        <end position="691"/>
    </location>
</feature>
<gene>
    <name evidence="4" type="primary">CUNH4orf50</name>
</gene>
<accession>A0ABM1UR25</accession>
<dbReference type="Proteomes" id="UP000694915">
    <property type="component" value="Unplaced"/>
</dbReference>
<dbReference type="PANTHER" id="PTHR36866:SF1">
    <property type="entry name" value="GENE 1043-RELATED"/>
    <property type="match status" value="1"/>
</dbReference>
<dbReference type="Pfam" id="PF15030">
    <property type="entry name" value="DUF4527"/>
    <property type="match status" value="1"/>
</dbReference>
<evidence type="ECO:0000256" key="1">
    <source>
        <dbReference type="SAM" id="Coils"/>
    </source>
</evidence>
<organism evidence="3 4">
    <name type="scientific">Microtus ochrogaster</name>
    <name type="common">Prairie vole</name>
    <dbReference type="NCBI Taxonomy" id="79684"/>
    <lineage>
        <taxon>Eukaryota</taxon>
        <taxon>Metazoa</taxon>
        <taxon>Chordata</taxon>
        <taxon>Craniata</taxon>
        <taxon>Vertebrata</taxon>
        <taxon>Euteleostomi</taxon>
        <taxon>Mammalia</taxon>
        <taxon>Eutheria</taxon>
        <taxon>Euarchontoglires</taxon>
        <taxon>Glires</taxon>
        <taxon>Rodentia</taxon>
        <taxon>Myomorpha</taxon>
        <taxon>Muroidea</taxon>
        <taxon>Cricetidae</taxon>
        <taxon>Arvicolinae</taxon>
        <taxon>Microtus</taxon>
    </lineage>
</organism>
<name>A0ABM1UR25_MICOH</name>
<feature type="coiled-coil region" evidence="1">
    <location>
        <begin position="248"/>
        <end position="289"/>
    </location>
</feature>
<evidence type="ECO:0000313" key="4">
    <source>
        <dbReference type="RefSeq" id="XP_026644437.1"/>
    </source>
</evidence>
<feature type="region of interest" description="Disordered" evidence="2">
    <location>
        <begin position="1406"/>
        <end position="1446"/>
    </location>
</feature>
<dbReference type="InterPro" id="IPR032771">
    <property type="entry name" value="DUF4527"/>
</dbReference>
<feature type="coiled-coil region" evidence="1">
    <location>
        <begin position="953"/>
        <end position="1024"/>
    </location>
</feature>
<dbReference type="GeneID" id="106144316"/>
<feature type="compositionally biased region" description="Basic and acidic residues" evidence="2">
    <location>
        <begin position="538"/>
        <end position="552"/>
    </location>
</feature>
<feature type="compositionally biased region" description="Basic and acidic residues" evidence="2">
    <location>
        <begin position="656"/>
        <end position="680"/>
    </location>
</feature>
<evidence type="ECO:0000256" key="2">
    <source>
        <dbReference type="SAM" id="MobiDB-lite"/>
    </source>
</evidence>
<keyword evidence="3" id="KW-1185">Reference proteome</keyword>
<dbReference type="RefSeq" id="XP_026644437.1">
    <property type="nucleotide sequence ID" value="XM_026788636.1"/>
</dbReference>
<feature type="region of interest" description="Disordered" evidence="2">
    <location>
        <begin position="531"/>
        <end position="558"/>
    </location>
</feature>
<dbReference type="PANTHER" id="PTHR36866">
    <property type="entry name" value="CHROMOSOME 4 OPEN READING FRAME 50"/>
    <property type="match status" value="1"/>
</dbReference>
<sequence length="1446" mass="160502">MEPTAQEQTEKTFRYVIRAPSIDGFDMMNVDVKIDTCWVFRDVEESDQEQGCLPEATSSPDLDTGLLREQLESSEWKLLAIVDKHVMSESGLRSRVEELELSEKKLLLKVEQLRARIAQERSTSLYAQEQLQALQRELVSQVREAKSAARRQQRLQERLQLKDEALARQAVALERCGRAQRLQLGLVREQERVLRAQVQRLERDVWRLGRAAGLLLAQLHAADPLPSEGSSRQQIPAGYLGASEATELSVLRARAERAEREWAEAVRRLREHSVTKRQLREQLEELRCCVYGLTLSEIGLHSQVEELAQQNRRMRDQLGHGSPGASGCAQSDSLPLPSAEVLDPCSSRGCHSDACGLQALAGQLSEKPHSRVQDQPDPCLVMPASTIGKLQEDLLGSEPKQGALVQPHLDGQILRLLCSCPPEPGSCPPEPGMDERLCPLAGVSENLQATGAQDSLLLLPTSMFQLWEPAGEPQPLLPPLLWKHLLRELQTQEEMDSKPSPAPEVVTHPDWPCDLARSHVASFIQESPLISNGSFPTKESKEPRDMWKERGRPPSASAEKWEVMGALGVIKPELDDKSLLDPENSEKLIVDTEGQAPEGIQEGSRASETQVMAHCPWPWLECQCLLLTLHGTTSKSQESPGPMRKRWGVEGCGWEHLGKLSPEKEEEATGARAHDTRDPEPNGSQFPAGRGKEVWRMTQDKQGHQLCFGDTHILQKEWSGEEEQEEKMQLRAASSPAPLGVSEQLDSKRHVGQEQRLLMGDQDFLEFPKWAPAGGRSEGPCPSQTLTTGQGRSTLQLDTLEREVGACFQQLDNLKFVCGDPQEMSALMRKSQSVAYTGMDTEGAVCHQQASASQDLNTKSSRNGEGVRLEEGVALGTGEVLSGPADGDKANLVPAELSGSPLSPTWCTRKRVGSSFLQLLDTPKKERSQVLLDNARLQGAQEGCHHEGCHCEKERAREVAKALRLEQANLSLQEELVHLRQELDQCLQAVSDLEDCNGKSYCKISQLEEENEKLKGDLGRLHKAMSESVRKAGSRMEHVTLENRELRALISELGVSYKGLIKDTMLGIEDMLWALQGENQHLVCRVQGLEREVLQMSRDPREEKWYPQENFKMPGDKGHTEDKEVQVTLLSGQLVTRACGPPWDEKSGVTWGQAGPSLDLKGSRCGAVASFASSVCGVTTGPQEANANGAKGDRARLQKEQETPWCSTQQGQSQRFLSRSLQLQTSKAAVPEEDPQLCIQRLHHQVRTLQCQLRDQGWALRELQVARDEAVGLQDKLKGKLEELRAQQHEALLAMSPLKAKLASMVHKCQERNRLIEQLLQELPRQEPKTHLLFELAQNMLDDVALAEYTATFLTPGALETVCHLDVGSNGKTARGGAQEYLLTSETDSILQSLWGVESWSLPGTKWASQTAPPSSPKERRQHHQAQHAGKDEWLSQVTNGAEVAL</sequence>
<reference evidence="4" key="1">
    <citation type="submission" date="2025-08" db="UniProtKB">
        <authorList>
            <consortium name="RefSeq"/>
        </authorList>
    </citation>
    <scope>IDENTIFICATION</scope>
</reference>
<evidence type="ECO:0000313" key="3">
    <source>
        <dbReference type="Proteomes" id="UP000694915"/>
    </source>
</evidence>
<feature type="coiled-coil region" evidence="1">
    <location>
        <begin position="96"/>
        <end position="162"/>
    </location>
</feature>
<protein>
    <submittedName>
        <fullName evidence="4">Uncharacterized protein C4orf50 homolog isoform X1</fullName>
    </submittedName>
</protein>
<keyword evidence="1" id="KW-0175">Coiled coil</keyword>
<proteinExistence type="predicted"/>